<name>A0A4P7XZH6_SALET</name>
<dbReference type="EMBL" id="CP039559">
    <property type="protein sequence ID" value="QCF80024.1"/>
    <property type="molecule type" value="Genomic_DNA"/>
</dbReference>
<evidence type="ECO:0000313" key="1">
    <source>
        <dbReference type="EMBL" id="QCF80024.1"/>
    </source>
</evidence>
<gene>
    <name evidence="1" type="ORF">E5N87_24145</name>
</gene>
<reference evidence="1 2" key="1">
    <citation type="submission" date="2019-04" db="EMBL/GenBank/DDBJ databases">
        <title>Complete genome sequences of Canadian Typhimurium and I 1,4,[5],12:i:-.</title>
        <authorList>
            <person name="Schonfeld J."/>
            <person name="Clark C."/>
            <person name="Johnson R."/>
            <person name="Labbe G."/>
            <person name="Liu K."/>
            <person name="Robertson J."/>
            <person name="Nash J.H.E."/>
        </authorList>
    </citation>
    <scope>NUCLEOTIDE SEQUENCE [LARGE SCALE GENOMIC DNA]</scope>
    <source>
        <strain evidence="2">84833166</strain>
        <plasmid evidence="1 2">p08-4425.1</plasmid>
    </source>
</reference>
<geneLocation type="plasmid" evidence="1 2">
    <name>p08-4425.1</name>
</geneLocation>
<accession>A0A4P7XZH6</accession>
<dbReference type="AlphaFoldDB" id="A0A4P7XZH6"/>
<sequence length="76" mass="9386">MQPEEVSINLKLLRYINFKSFRFKNFKLKWPNSFITKITVKHRINCFLLLGYLKLSQLMYHVIKRRLYESLRLSDY</sequence>
<protein>
    <submittedName>
        <fullName evidence="1">Uncharacterized protein</fullName>
    </submittedName>
</protein>
<keyword evidence="1" id="KW-0614">Plasmid</keyword>
<organism evidence="1 2">
    <name type="scientific">Salmonella enterica subsp. enterica serovar 1,4,[5],12:i:-</name>
    <dbReference type="NCBI Taxonomy" id="2583588"/>
    <lineage>
        <taxon>Bacteria</taxon>
        <taxon>Pseudomonadati</taxon>
        <taxon>Pseudomonadota</taxon>
        <taxon>Gammaproteobacteria</taxon>
        <taxon>Enterobacterales</taxon>
        <taxon>Enterobacteriaceae</taxon>
        <taxon>Salmonella</taxon>
    </lineage>
</organism>
<proteinExistence type="predicted"/>
<dbReference type="Proteomes" id="UP000297386">
    <property type="component" value="Plasmid p08-4425.1"/>
</dbReference>
<evidence type="ECO:0000313" key="2">
    <source>
        <dbReference type="Proteomes" id="UP000297386"/>
    </source>
</evidence>